<name>A0A8S5NVV4_9CAUD</name>
<organism evidence="1">
    <name type="scientific">Siphoviridae sp. ctTnV63</name>
    <dbReference type="NCBI Taxonomy" id="2825523"/>
    <lineage>
        <taxon>Viruses</taxon>
        <taxon>Duplodnaviria</taxon>
        <taxon>Heunggongvirae</taxon>
        <taxon>Uroviricota</taxon>
        <taxon>Caudoviricetes</taxon>
    </lineage>
</organism>
<proteinExistence type="predicted"/>
<sequence length="57" mass="6556">MEDFDRIADAALASRPLYERIVELKVDGLQNNEIQEILEAETGTKYTPQWISSVWTT</sequence>
<protein>
    <submittedName>
        <fullName evidence="1">Uncharacterized protein</fullName>
    </submittedName>
</protein>
<dbReference type="EMBL" id="BK015264">
    <property type="protein sequence ID" value="DAD98559.1"/>
    <property type="molecule type" value="Genomic_DNA"/>
</dbReference>
<evidence type="ECO:0000313" key="1">
    <source>
        <dbReference type="EMBL" id="DAD98559.1"/>
    </source>
</evidence>
<accession>A0A8S5NVV4</accession>
<reference evidence="1" key="1">
    <citation type="journal article" date="2021" name="Proc. Natl. Acad. Sci. U.S.A.">
        <title>A Catalog of Tens of Thousands of Viruses from Human Metagenomes Reveals Hidden Associations with Chronic Diseases.</title>
        <authorList>
            <person name="Tisza M.J."/>
            <person name="Buck C.B."/>
        </authorList>
    </citation>
    <scope>NUCLEOTIDE SEQUENCE</scope>
    <source>
        <strain evidence="1">CtTnV63</strain>
    </source>
</reference>